<protein>
    <submittedName>
        <fullName evidence="1">Uncharacterized protein</fullName>
    </submittedName>
</protein>
<name>A0ACC2XCE5_9TREE</name>
<evidence type="ECO:0000313" key="2">
    <source>
        <dbReference type="Proteomes" id="UP001243375"/>
    </source>
</evidence>
<organism evidence="1 2">
    <name type="scientific">Naganishia vaughanmartiniae</name>
    <dbReference type="NCBI Taxonomy" id="1424756"/>
    <lineage>
        <taxon>Eukaryota</taxon>
        <taxon>Fungi</taxon>
        <taxon>Dikarya</taxon>
        <taxon>Basidiomycota</taxon>
        <taxon>Agaricomycotina</taxon>
        <taxon>Tremellomycetes</taxon>
        <taxon>Filobasidiales</taxon>
        <taxon>Filobasidiaceae</taxon>
        <taxon>Naganishia</taxon>
    </lineage>
</organism>
<accession>A0ACC2XCE5</accession>
<proteinExistence type="predicted"/>
<gene>
    <name evidence="1" type="ORF">QFC22_002341</name>
</gene>
<comment type="caution">
    <text evidence="1">The sequence shown here is derived from an EMBL/GenBank/DDBJ whole genome shotgun (WGS) entry which is preliminary data.</text>
</comment>
<keyword evidence="2" id="KW-1185">Reference proteome</keyword>
<evidence type="ECO:0000313" key="1">
    <source>
        <dbReference type="EMBL" id="KAJ9121720.1"/>
    </source>
</evidence>
<dbReference type="Proteomes" id="UP001243375">
    <property type="component" value="Unassembled WGS sequence"/>
</dbReference>
<reference evidence="1" key="1">
    <citation type="submission" date="2023-04" db="EMBL/GenBank/DDBJ databases">
        <title>Draft Genome sequencing of Naganishia species isolated from polar environments using Oxford Nanopore Technology.</title>
        <authorList>
            <person name="Leo P."/>
            <person name="Venkateswaran K."/>
        </authorList>
    </citation>
    <scope>NUCLEOTIDE SEQUENCE</scope>
    <source>
        <strain evidence="1">MNA-CCFEE 5425</strain>
    </source>
</reference>
<dbReference type="EMBL" id="JASBWU010000005">
    <property type="protein sequence ID" value="KAJ9121720.1"/>
    <property type="molecule type" value="Genomic_DNA"/>
</dbReference>
<sequence>MDEFGAPPVEEDFTTIPLEDRCTHKNWKARQSAYIELITRFGKTASDDDPFFRPYLNGDILKKWVTDSNAVAQEKGVDAVCALLKDSGENAARTRPDVVPSLVDKCLGSTRAGTKRSAIELCMLYIEAENTGEGVINDLLRGLDAKQPKLVASTVTALKQIVTEFGVKPLGDIKPIAKALSKIFAHSDKTVRAEGTGLTLALYSYLGQALLPSLQDLKPVQLKELTEAFQAMDASGQPGGSGKPTRFTRKQAREMEAAASSGAQPGDMEEVEPEAEQLNALDLVEAADIVRQLPSNFHEQIASTKWKDKVELLTDCLKVLEGKPKIVDNPELSSYVSALAAKMKDVNVLVVQNSAAMIAALATGVENKGFGKYRSVVMPPILDRLKEKKTMDALGNTLDAVFSSTTFSEIVEDCVTALKNKNPMVRQGTLLFLVRALASTRDQPTKNDLEAIAKAQVSQLGDSQGDVRAAAMEGLGHLMKIFGERAMNPYLEGVSEIQQGKIKEAFEKAEVKCKGGAAKPTKSASTKPAALQPSSHAINRGMPNHEPTSKPLPRKPVLSSMRATAEPPGSPAIRSAQKVATTPQIKTASKSAFDSGALFEDAPRPVARPPPIMKRAAPPSKPAISAKPATKPAGASALPAPGAGEPVKYKFTPEDAEAQAAELIPTDIQSGLADGQWKERLGAAERLVTWIEKGDADNAESEVIFRYLCKTPGWNEKNFQVSGKVFGAMAAVAQRCSTFGRSSAALAIGPLSDKLGDLKLKKPASETLGMFAEKTSLGFVLSQAYEPMTKQKAPKAQADALTWVKQSIIEFGIAGVALKYLIAFLKTGLQSANGAVRSSATATLVTLRLYIGTDVTGFLEDLNPALLSTINSEFDKVANQTAPEPTRQSEELQRAVSSGAAATGAGRQGATDPLEDLIPRVDLDKLVATTSVIADSKSDSWKVRKEAFEALLAVLEQKSNSRLKSSMGEIGTVLKNRLSDANLSVKILCLNIVSKIAVGMGLAFQAHARSLSSPVASVLADQKVTTRNAALETLGIIAEVAEGLDCMIAGFATSLENNNPLLRSSLLGFVVAQLQKEGVSPPADLSPLIPVTLSSIEDRSADVRKPAQALLPLLVAIVGFAEVSDKVANLKPASRNTIMPLLDKARSASLSAKSAKSAPEGNGLPQTQSTSLMKAPARTAAKASSGLIAGALPTAAPGSPRVRAPLAPPPARATGMAMKANALRASSLQQSSDDNLIALPRPAARSRLSIRPSTGIISEPTARSSVERKEASSNKETPFSTVNMEPKAIRAKRDLAKWSFDTNNPNQLLDYLQKQMEGHVNADLVANLFSNDRLAEKDHMSGLTTLDEFYTASSDGNVYGIADDILEEIRHANMDLALKYTTIRMQEGSTQMILKCLDIILHIVENVNQSEHRSFSDAEINVFMPVLIRKLGDNKFKDKLSNIFAIIDRTVPSSKVLQFCVENGVDSTNSKTRAASLEMLSHLIRKRGDIAPSASSAKLYRRIAEQISSPDSNTRNHALDCIAYLHKYTGKSAFSYTQDLSQKERDLLQNRIEKLAGSRSSGPSSVSSPPRELESSTATSDSSDLLRHGSTASTGVANEALPEPTLSREDKNLPAASSSETTQDSSEGPPAYSRPRTTFEIRARAFEGQVSGKRTAIPHPSAPDIHPSASPVLRSSPTRHSSARTRQPAPPAYEQTRAEDLVCETAEDVEKRIREANTSDAKACVDRLKALQAQLIAKPHLFVNHVPLLLSTVTRQFGRLFEKEGSIDQDGMFRMAKHLIQTMSNFCDLPELLAKVTADILQSLLEQLTLGLLLLTQDTHKEMARFVNMTILRLFAASDQVVLFRSLFSLLNKIAAPFTPATITEGMAARHGELVLKCIWKRSRSAEADIRKGKLRAVDLFLILEEFLAVVPAREWKRRSTNGVPLGDMPLRTIKVLIQHIFGVLGERGSIEALQLQFGDDYKSCEIYTYVWRLCREGRSGDREHALPVEREDGIPSEPAPPYERGAKPTAEVVTEAPAPSLIEDELDQRLQQLVTSASGVGSARGEAMPELHTFLKQHPEKKPKFEAMLDVALGASKYKLFIKRKLQNLAEAGTAPAPSNGNSGAAKPAAEAPSSDSPQPSSDRPSGPRHSIAPSSIIPADADDDTKLAMYREKLKYYALGNTNGTPEDGPASS</sequence>